<comment type="caution">
    <text evidence="2">The sequence shown here is derived from an EMBL/GenBank/DDBJ whole genome shotgun (WGS) entry which is preliminary data.</text>
</comment>
<dbReference type="PANTHER" id="PTHR31286">
    <property type="entry name" value="GLYCINE-RICH CELL WALL STRUCTURAL PROTEIN 1.8-LIKE"/>
    <property type="match status" value="1"/>
</dbReference>
<feature type="compositionally biased region" description="Basic and acidic residues" evidence="1">
    <location>
        <begin position="16"/>
        <end position="25"/>
    </location>
</feature>
<gene>
    <name evidence="2" type="ORF">CFP56_010201</name>
</gene>
<dbReference type="PANTHER" id="PTHR31286:SF99">
    <property type="entry name" value="DUF4283 DOMAIN-CONTAINING PROTEIN"/>
    <property type="match status" value="1"/>
</dbReference>
<evidence type="ECO:0000256" key="1">
    <source>
        <dbReference type="SAM" id="MobiDB-lite"/>
    </source>
</evidence>
<proteinExistence type="predicted"/>
<organism evidence="2 3">
    <name type="scientific">Quercus suber</name>
    <name type="common">Cork oak</name>
    <dbReference type="NCBI Taxonomy" id="58331"/>
    <lineage>
        <taxon>Eukaryota</taxon>
        <taxon>Viridiplantae</taxon>
        <taxon>Streptophyta</taxon>
        <taxon>Embryophyta</taxon>
        <taxon>Tracheophyta</taxon>
        <taxon>Spermatophyta</taxon>
        <taxon>Magnoliopsida</taxon>
        <taxon>eudicotyledons</taxon>
        <taxon>Gunneridae</taxon>
        <taxon>Pentapetalae</taxon>
        <taxon>rosids</taxon>
        <taxon>fabids</taxon>
        <taxon>Fagales</taxon>
        <taxon>Fagaceae</taxon>
        <taxon>Quercus</taxon>
    </lineage>
</organism>
<feature type="region of interest" description="Disordered" evidence="1">
    <location>
        <begin position="1"/>
        <end position="75"/>
    </location>
</feature>
<dbReference type="EMBL" id="PKMF04000178">
    <property type="protein sequence ID" value="KAK7844879.1"/>
    <property type="molecule type" value="Genomic_DNA"/>
</dbReference>
<evidence type="ECO:0008006" key="4">
    <source>
        <dbReference type="Google" id="ProtNLM"/>
    </source>
</evidence>
<feature type="compositionally biased region" description="Acidic residues" evidence="1">
    <location>
        <begin position="37"/>
        <end position="54"/>
    </location>
</feature>
<name>A0AAW0L265_QUESU</name>
<feature type="compositionally biased region" description="Basic and acidic residues" evidence="1">
    <location>
        <begin position="56"/>
        <end position="71"/>
    </location>
</feature>
<protein>
    <recommendedName>
        <fullName evidence="4">DUF4283 domain-containing protein</fullName>
    </recommendedName>
</protein>
<evidence type="ECO:0000313" key="2">
    <source>
        <dbReference type="EMBL" id="KAK7844879.1"/>
    </source>
</evidence>
<evidence type="ECO:0000313" key="3">
    <source>
        <dbReference type="Proteomes" id="UP000237347"/>
    </source>
</evidence>
<dbReference type="InterPro" id="IPR040256">
    <property type="entry name" value="At4g02000-like"/>
</dbReference>
<reference evidence="2 3" key="1">
    <citation type="journal article" date="2018" name="Sci. Data">
        <title>The draft genome sequence of cork oak.</title>
        <authorList>
            <person name="Ramos A.M."/>
            <person name="Usie A."/>
            <person name="Barbosa P."/>
            <person name="Barros P.M."/>
            <person name="Capote T."/>
            <person name="Chaves I."/>
            <person name="Simoes F."/>
            <person name="Abreu I."/>
            <person name="Carrasquinho I."/>
            <person name="Faro C."/>
            <person name="Guimaraes J.B."/>
            <person name="Mendonca D."/>
            <person name="Nobrega F."/>
            <person name="Rodrigues L."/>
            <person name="Saibo N.J.M."/>
            <person name="Varela M.C."/>
            <person name="Egas C."/>
            <person name="Matos J."/>
            <person name="Miguel C.M."/>
            <person name="Oliveira M.M."/>
            <person name="Ricardo C.P."/>
            <person name="Goncalves S."/>
        </authorList>
    </citation>
    <scope>NUCLEOTIDE SEQUENCE [LARGE SCALE GENOMIC DNA]</scope>
    <source>
        <strain evidence="3">cv. HL8</strain>
    </source>
</reference>
<accession>A0AAW0L265</accession>
<dbReference type="AlphaFoldDB" id="A0AAW0L265"/>
<dbReference type="Proteomes" id="UP000237347">
    <property type="component" value="Unassembled WGS sequence"/>
</dbReference>
<keyword evidence="3" id="KW-1185">Reference proteome</keyword>
<sequence length="290" mass="33656">MSNKPQETDDPVNTYLRDDSRKKSYAEATLDALMQEPEPDEAETEVQEEVETETEMTNRTRKDEVQPREEDQVNEAEWEIHVSAELKQKMSGPWQTSIILKLMGKQLEYRTLQTKFGIWCPTGNMHLIDIRYGYFIMKFDALKDYHHALMDVGNKLGKLFKIDAITNIAIRGRFARLCVQLDTIKPLPMHLRIGTFWQDIVYENVRMLCFHCGRMGSLFIEAHDTLIQPRFHDPHTYIHGPLLQTITPKEPVSPTSQSYAHATLTSPRLILPYGEPRAIVEPPVNREYQQ</sequence>